<name>A0ABQ9IE07_9NEOP</name>
<feature type="region of interest" description="Disordered" evidence="1">
    <location>
        <begin position="1"/>
        <end position="62"/>
    </location>
</feature>
<sequence>MWSGAEMKGREETEDPREGPADQRHRPGTIPTCESPVTRPGIEPGSPWREGGRANRSATAAPQTNEYSTFAIASAIILEKKARRVAVACGRRRVAATFKLTLHEAEEYPGSRTSAGLQKRPKLPGFDRRFTFSLSSVAVKVYHPLIAESRRKDCDPVKKQFQLYPRPMAAGANNRSEVHQVRDTARHSLHYYNVDSQRHHWNSYRGERPDMLCEWLGRPYSSLGIGDTKYLQADGALSKCSKIRSVCLDNIGVLCPGERENCQELGFSRGKYSGLCRGGEGDSSCISCFLTYFHSAASPPTPRLTLSIILASRSGGGESGEKKYCAVLNIGVSRDDAGEVRGIWSSAVIHRHQAHDGHLTKMTTTVGSSVSGEDGGPNLDRLGGREVSSTAPPTAPPRSVGAKGLCLRQGSRPPHIHTDPTPGGNTSDSVSECTGESYLVKEPVRNRQGKLASELRSVTEKVSLSRQEEGATLTVEESENFDPVRNFTLKALYVTKVRRVGKYYSDGVCRHRHLRAAEHIRYVVPFAVNASRMRGFLGMLPERTDIGRHEARCRIFPPPARLHGCVRLTSYVELDTASGISEYRAAPECKGRGNGRSPKKTRRVTSSDMIPTHENPVVTRPGIEPGLLWSAKFVSLLLHAQTIHYNIPRELEAAKHLLRKDATTPYSKVATHVVVRPRAAVMTYD</sequence>
<feature type="compositionally biased region" description="Polar residues" evidence="1">
    <location>
        <begin position="423"/>
        <end position="432"/>
    </location>
</feature>
<keyword evidence="3" id="KW-1185">Reference proteome</keyword>
<evidence type="ECO:0000313" key="2">
    <source>
        <dbReference type="EMBL" id="KAJ8894900.1"/>
    </source>
</evidence>
<organism evidence="2 3">
    <name type="scientific">Dryococelus australis</name>
    <dbReference type="NCBI Taxonomy" id="614101"/>
    <lineage>
        <taxon>Eukaryota</taxon>
        <taxon>Metazoa</taxon>
        <taxon>Ecdysozoa</taxon>
        <taxon>Arthropoda</taxon>
        <taxon>Hexapoda</taxon>
        <taxon>Insecta</taxon>
        <taxon>Pterygota</taxon>
        <taxon>Neoptera</taxon>
        <taxon>Polyneoptera</taxon>
        <taxon>Phasmatodea</taxon>
        <taxon>Verophasmatodea</taxon>
        <taxon>Anareolatae</taxon>
        <taxon>Phasmatidae</taxon>
        <taxon>Eurycanthinae</taxon>
        <taxon>Dryococelus</taxon>
    </lineage>
</organism>
<feature type="compositionally biased region" description="Basic and acidic residues" evidence="1">
    <location>
        <begin position="7"/>
        <end position="25"/>
    </location>
</feature>
<evidence type="ECO:0000256" key="1">
    <source>
        <dbReference type="SAM" id="MobiDB-lite"/>
    </source>
</evidence>
<dbReference type="Proteomes" id="UP001159363">
    <property type="component" value="Chromosome 1"/>
</dbReference>
<protein>
    <submittedName>
        <fullName evidence="2">Uncharacterized protein</fullName>
    </submittedName>
</protein>
<proteinExistence type="predicted"/>
<gene>
    <name evidence="2" type="ORF">PR048_000207</name>
</gene>
<evidence type="ECO:0000313" key="3">
    <source>
        <dbReference type="Proteomes" id="UP001159363"/>
    </source>
</evidence>
<feature type="region of interest" description="Disordered" evidence="1">
    <location>
        <begin position="365"/>
        <end position="432"/>
    </location>
</feature>
<comment type="caution">
    <text evidence="2">The sequence shown here is derived from an EMBL/GenBank/DDBJ whole genome shotgun (WGS) entry which is preliminary data.</text>
</comment>
<reference evidence="2 3" key="1">
    <citation type="submission" date="2023-02" db="EMBL/GenBank/DDBJ databases">
        <title>LHISI_Scaffold_Assembly.</title>
        <authorList>
            <person name="Stuart O.P."/>
            <person name="Cleave R."/>
            <person name="Magrath M.J.L."/>
            <person name="Mikheyev A.S."/>
        </authorList>
    </citation>
    <scope>NUCLEOTIDE SEQUENCE [LARGE SCALE GENOMIC DNA]</scope>
    <source>
        <strain evidence="2">Daus_M_001</strain>
        <tissue evidence="2">Leg muscle</tissue>
    </source>
</reference>
<dbReference type="EMBL" id="JARBHB010000001">
    <property type="protein sequence ID" value="KAJ8894900.1"/>
    <property type="molecule type" value="Genomic_DNA"/>
</dbReference>
<accession>A0ABQ9IE07</accession>